<name>A0A8S5MVW8_9CAUD</name>
<accession>A0A8S5MVW8</accession>
<evidence type="ECO:0000313" key="1">
    <source>
        <dbReference type="EMBL" id="DAD86348.1"/>
    </source>
</evidence>
<sequence length="72" mass="8153">MIINFSELTIPFHRLAPGAILVSPNDGRYLKSIAVDWEYCWVQDTDLFMESGLSDTQMKSYVGDGEGWKVLP</sequence>
<protein>
    <submittedName>
        <fullName evidence="1">Uncharacterized protein</fullName>
    </submittedName>
</protein>
<proteinExistence type="predicted"/>
<reference evidence="1" key="1">
    <citation type="journal article" date="2021" name="Proc. Natl. Acad. Sci. U.S.A.">
        <title>A Catalog of Tens of Thousands of Viruses from Human Metagenomes Reveals Hidden Associations with Chronic Diseases.</title>
        <authorList>
            <person name="Tisza M.J."/>
            <person name="Buck C.B."/>
        </authorList>
    </citation>
    <scope>NUCLEOTIDE SEQUENCE</scope>
    <source>
        <strain evidence="1">Ctsus30</strain>
    </source>
</reference>
<dbReference type="EMBL" id="BK014997">
    <property type="protein sequence ID" value="DAD86348.1"/>
    <property type="molecule type" value="Genomic_DNA"/>
</dbReference>
<organism evidence="1">
    <name type="scientific">Siphoviridae sp. ctsus30</name>
    <dbReference type="NCBI Taxonomy" id="2826488"/>
    <lineage>
        <taxon>Viruses</taxon>
        <taxon>Duplodnaviria</taxon>
        <taxon>Heunggongvirae</taxon>
        <taxon>Uroviricota</taxon>
        <taxon>Caudoviricetes</taxon>
    </lineage>
</organism>